<dbReference type="Proteomes" id="UP000015106">
    <property type="component" value="Chromosome 2"/>
</dbReference>
<name>A0A8R7TGT5_TRIUA</name>
<dbReference type="Gramene" id="TuG1812G0200002703.01.T01">
    <property type="protein sequence ID" value="TuG1812G0200002703.01.T01"/>
    <property type="gene ID" value="TuG1812G0200002703.01"/>
</dbReference>
<feature type="chain" id="PRO_5035749532" description="Secreted protein" evidence="1">
    <location>
        <begin position="22"/>
        <end position="120"/>
    </location>
</feature>
<evidence type="ECO:0000313" key="3">
    <source>
        <dbReference type="Proteomes" id="UP000015106"/>
    </source>
</evidence>
<reference evidence="2" key="3">
    <citation type="submission" date="2022-06" db="UniProtKB">
        <authorList>
            <consortium name="EnsemblPlants"/>
        </authorList>
    </citation>
    <scope>IDENTIFICATION</scope>
</reference>
<reference evidence="2" key="2">
    <citation type="submission" date="2018-03" db="EMBL/GenBank/DDBJ databases">
        <title>The Triticum urartu genome reveals the dynamic nature of wheat genome evolution.</title>
        <authorList>
            <person name="Ling H."/>
            <person name="Ma B."/>
            <person name="Shi X."/>
            <person name="Liu H."/>
            <person name="Dong L."/>
            <person name="Sun H."/>
            <person name="Cao Y."/>
            <person name="Gao Q."/>
            <person name="Zheng S."/>
            <person name="Li Y."/>
            <person name="Yu Y."/>
            <person name="Du H."/>
            <person name="Qi M."/>
            <person name="Li Y."/>
            <person name="Yu H."/>
            <person name="Cui Y."/>
            <person name="Wang N."/>
            <person name="Chen C."/>
            <person name="Wu H."/>
            <person name="Zhao Y."/>
            <person name="Zhang J."/>
            <person name="Li Y."/>
            <person name="Zhou W."/>
            <person name="Zhang B."/>
            <person name="Hu W."/>
            <person name="Eijk M."/>
            <person name="Tang J."/>
            <person name="Witsenboer H."/>
            <person name="Zhao S."/>
            <person name="Li Z."/>
            <person name="Zhang A."/>
            <person name="Wang D."/>
            <person name="Liang C."/>
        </authorList>
    </citation>
    <scope>NUCLEOTIDE SEQUENCE [LARGE SCALE GENOMIC DNA]</scope>
    <source>
        <strain evidence="2">cv. G1812</strain>
    </source>
</reference>
<protein>
    <recommendedName>
        <fullName evidence="4">Secreted protein</fullName>
    </recommendedName>
</protein>
<evidence type="ECO:0000256" key="1">
    <source>
        <dbReference type="SAM" id="SignalP"/>
    </source>
</evidence>
<keyword evidence="3" id="KW-1185">Reference proteome</keyword>
<dbReference type="EnsemblPlants" id="TuG1812G0200002703.01.T01">
    <property type="protein sequence ID" value="TuG1812G0200002703.01.T01"/>
    <property type="gene ID" value="TuG1812G0200002703.01"/>
</dbReference>
<proteinExistence type="predicted"/>
<sequence>MFLPDPLSPLLFFLLTQNLLLMDTFHQLALLIRCIEDRRVQPEVHQQGGTVELGQQILKLSYIFSIRKVATFSSPSAQARGIIAISARGSSTHQPHPPQRQPSSKLNCRWSCWHYNRNPL</sequence>
<feature type="signal peptide" evidence="1">
    <location>
        <begin position="1"/>
        <end position="21"/>
    </location>
</feature>
<organism evidence="2 3">
    <name type="scientific">Triticum urartu</name>
    <name type="common">Red wild einkorn</name>
    <name type="synonym">Crithodium urartu</name>
    <dbReference type="NCBI Taxonomy" id="4572"/>
    <lineage>
        <taxon>Eukaryota</taxon>
        <taxon>Viridiplantae</taxon>
        <taxon>Streptophyta</taxon>
        <taxon>Embryophyta</taxon>
        <taxon>Tracheophyta</taxon>
        <taxon>Spermatophyta</taxon>
        <taxon>Magnoliopsida</taxon>
        <taxon>Liliopsida</taxon>
        <taxon>Poales</taxon>
        <taxon>Poaceae</taxon>
        <taxon>BOP clade</taxon>
        <taxon>Pooideae</taxon>
        <taxon>Triticodae</taxon>
        <taxon>Triticeae</taxon>
        <taxon>Triticinae</taxon>
        <taxon>Triticum</taxon>
    </lineage>
</organism>
<keyword evidence="1" id="KW-0732">Signal</keyword>
<reference evidence="3" key="1">
    <citation type="journal article" date="2013" name="Nature">
        <title>Draft genome of the wheat A-genome progenitor Triticum urartu.</title>
        <authorList>
            <person name="Ling H.Q."/>
            <person name="Zhao S."/>
            <person name="Liu D."/>
            <person name="Wang J."/>
            <person name="Sun H."/>
            <person name="Zhang C."/>
            <person name="Fan H."/>
            <person name="Li D."/>
            <person name="Dong L."/>
            <person name="Tao Y."/>
            <person name="Gao C."/>
            <person name="Wu H."/>
            <person name="Li Y."/>
            <person name="Cui Y."/>
            <person name="Guo X."/>
            <person name="Zheng S."/>
            <person name="Wang B."/>
            <person name="Yu K."/>
            <person name="Liang Q."/>
            <person name="Yang W."/>
            <person name="Lou X."/>
            <person name="Chen J."/>
            <person name="Feng M."/>
            <person name="Jian J."/>
            <person name="Zhang X."/>
            <person name="Luo G."/>
            <person name="Jiang Y."/>
            <person name="Liu J."/>
            <person name="Wang Z."/>
            <person name="Sha Y."/>
            <person name="Zhang B."/>
            <person name="Wu H."/>
            <person name="Tang D."/>
            <person name="Shen Q."/>
            <person name="Xue P."/>
            <person name="Zou S."/>
            <person name="Wang X."/>
            <person name="Liu X."/>
            <person name="Wang F."/>
            <person name="Yang Y."/>
            <person name="An X."/>
            <person name="Dong Z."/>
            <person name="Zhang K."/>
            <person name="Zhang X."/>
            <person name="Luo M.C."/>
            <person name="Dvorak J."/>
            <person name="Tong Y."/>
            <person name="Wang J."/>
            <person name="Yang H."/>
            <person name="Li Z."/>
            <person name="Wang D."/>
            <person name="Zhang A."/>
            <person name="Wang J."/>
        </authorList>
    </citation>
    <scope>NUCLEOTIDE SEQUENCE</scope>
    <source>
        <strain evidence="3">cv. G1812</strain>
    </source>
</reference>
<evidence type="ECO:0000313" key="2">
    <source>
        <dbReference type="EnsemblPlants" id="TuG1812G0200002703.01.T01"/>
    </source>
</evidence>
<dbReference type="AlphaFoldDB" id="A0A8R7TGT5"/>
<evidence type="ECO:0008006" key="4">
    <source>
        <dbReference type="Google" id="ProtNLM"/>
    </source>
</evidence>
<accession>A0A8R7TGT5</accession>